<evidence type="ECO:0000256" key="7">
    <source>
        <dbReference type="ARBA" id="ARBA00023133"/>
    </source>
</evidence>
<evidence type="ECO:0000256" key="8">
    <source>
        <dbReference type="ARBA" id="ARBA00023244"/>
    </source>
</evidence>
<dbReference type="GO" id="GO:0042803">
    <property type="term" value="F:protein homodimerization activity"/>
    <property type="evidence" value="ECO:0007669"/>
    <property type="project" value="UniProtKB-UniRule"/>
</dbReference>
<evidence type="ECO:0000256" key="5">
    <source>
        <dbReference type="ARBA" id="ARBA00022490"/>
    </source>
</evidence>
<dbReference type="InterPro" id="IPR001260">
    <property type="entry name" value="Coprogen_oxidase_aer"/>
</dbReference>
<evidence type="ECO:0000313" key="12">
    <source>
        <dbReference type="EMBL" id="KAA0020519.1"/>
    </source>
</evidence>
<feature type="binding site" evidence="11">
    <location>
        <position position="94"/>
    </location>
    <ligand>
        <name>substrate</name>
    </ligand>
</feature>
<keyword evidence="6 11" id="KW-0560">Oxidoreductase</keyword>
<dbReference type="PIRSF" id="PIRSF000166">
    <property type="entry name" value="Coproporphyri_ox"/>
    <property type="match status" value="1"/>
</dbReference>
<comment type="caution">
    <text evidence="12">The sequence shown here is derived from an EMBL/GenBank/DDBJ whole genome shotgun (WGS) entry which is preliminary data.</text>
</comment>
<organism evidence="12 13">
    <name type="scientific">Salinicola corii</name>
    <dbReference type="NCBI Taxonomy" id="2606937"/>
    <lineage>
        <taxon>Bacteria</taxon>
        <taxon>Pseudomonadati</taxon>
        <taxon>Pseudomonadota</taxon>
        <taxon>Gammaproteobacteria</taxon>
        <taxon>Oceanospirillales</taxon>
        <taxon>Halomonadaceae</taxon>
        <taxon>Salinicola</taxon>
    </lineage>
</organism>
<sequence length="310" mass="35527">MAHPHLESVKDYLLTLQDSLCDSLTSLDGGGRFREETWERAEGGGGRSRVIEEGALFEKGGVNFSHVHGEKLPPSATAARPELAGRSFHAVGVSWVLHPRNPHVPTVHGNVRFFIADKAGEEPVWWFGGGYDLTPYYPSLEDTKHWHRVAARACEPFGEAVYPRFKAWCDEYFTLKHRDETRGVGGLFFDDLNEWPFETCFAFQRSVGDSFLEAFVPIAERRRETPFGEREREFQSYRRGRYVEFNLVWDRGTLFGLQSGGRTESILMSMPPLARWQYQWAPQPGSEEARLLAYLQPRDWLNTTEEPLPK</sequence>
<dbReference type="PROSITE" id="PS01021">
    <property type="entry name" value="COPROGEN_OXIDASE"/>
    <property type="match status" value="1"/>
</dbReference>
<dbReference type="EC" id="1.3.3.3" evidence="11"/>
<feature type="binding site" evidence="11">
    <location>
        <position position="147"/>
    </location>
    <ligand>
        <name>a divalent metal cation</name>
        <dbReference type="ChEBI" id="CHEBI:60240"/>
    </ligand>
</feature>
<feature type="binding site" evidence="11">
    <location>
        <position position="98"/>
    </location>
    <ligand>
        <name>a divalent metal cation</name>
        <dbReference type="ChEBI" id="CHEBI:60240"/>
    </ligand>
</feature>
<keyword evidence="5 11" id="KW-0963">Cytoplasm</keyword>
<evidence type="ECO:0000256" key="4">
    <source>
        <dbReference type="ARBA" id="ARBA00011738"/>
    </source>
</evidence>
<accession>A0A640WIR3</accession>
<name>A0A640WIR3_9GAMM</name>
<feature type="site" description="Important for dimerization" evidence="11">
    <location>
        <position position="177"/>
    </location>
</feature>
<reference evidence="12 13" key="1">
    <citation type="submission" date="2019-08" db="EMBL/GenBank/DDBJ databases">
        <title>Bioinformatics analysis of the strain L3 and L5.</title>
        <authorList>
            <person name="Li X."/>
        </authorList>
    </citation>
    <scope>NUCLEOTIDE SEQUENCE [LARGE SCALE GENOMIC DNA]</scope>
    <source>
        <strain evidence="12 13">L3</strain>
    </source>
</reference>
<dbReference type="PANTHER" id="PTHR10755">
    <property type="entry name" value="COPROPORPHYRINOGEN III OXIDASE, MITOCHONDRIAL"/>
    <property type="match status" value="1"/>
</dbReference>
<keyword evidence="7 11" id="KW-0350">Heme biosynthesis</keyword>
<dbReference type="SUPFAM" id="SSF102886">
    <property type="entry name" value="Coproporphyrinogen III oxidase"/>
    <property type="match status" value="1"/>
</dbReference>
<dbReference type="GO" id="GO:0006782">
    <property type="term" value="P:protoporphyrinogen IX biosynthetic process"/>
    <property type="evidence" value="ECO:0007669"/>
    <property type="project" value="UniProtKB-UniRule"/>
</dbReference>
<evidence type="ECO:0000256" key="11">
    <source>
        <dbReference type="HAMAP-Rule" id="MF_00333"/>
    </source>
</evidence>
<dbReference type="Pfam" id="PF01218">
    <property type="entry name" value="Coprogen_oxidas"/>
    <property type="match status" value="1"/>
</dbReference>
<dbReference type="RefSeq" id="WP_149433639.1">
    <property type="nucleotide sequence ID" value="NZ_VTPX01000001.1"/>
</dbReference>
<feature type="binding site" evidence="11">
    <location>
        <position position="108"/>
    </location>
    <ligand>
        <name>a divalent metal cation</name>
        <dbReference type="ChEBI" id="CHEBI:60240"/>
    </ligand>
</feature>
<dbReference type="NCBIfam" id="NF003727">
    <property type="entry name" value="PRK05330.1"/>
    <property type="match status" value="1"/>
</dbReference>
<comment type="pathway">
    <text evidence="2 11">Porphyrin-containing compound metabolism; protoporphyrin-IX biosynthesis; protoporphyrinogen-IX from coproporphyrinogen-III (O2 route): step 1/1.</text>
</comment>
<dbReference type="PANTHER" id="PTHR10755:SF0">
    <property type="entry name" value="OXYGEN-DEPENDENT COPROPORPHYRINOGEN-III OXIDASE, MITOCHONDRIAL"/>
    <property type="match status" value="1"/>
</dbReference>
<keyword evidence="13" id="KW-1185">Reference proteome</keyword>
<comment type="function">
    <text evidence="10 11">Involved in the heme biosynthesis. Catalyzes the aerobic oxidative decarboxylation of propionate groups of rings A and B of coproporphyrinogen-III to yield the vinyl groups in protoporphyrinogen-IX.</text>
</comment>
<dbReference type="Proteomes" id="UP000466024">
    <property type="component" value="Unassembled WGS sequence"/>
</dbReference>
<feature type="binding site" evidence="11">
    <location>
        <position position="177"/>
    </location>
    <ligand>
        <name>a divalent metal cation</name>
        <dbReference type="ChEBI" id="CHEBI:60240"/>
    </ligand>
</feature>
<gene>
    <name evidence="11 12" type="primary">hemF</name>
    <name evidence="12" type="ORF">F0A16_01595</name>
</gene>
<comment type="subunit">
    <text evidence="4 11">Homodimer.</text>
</comment>
<dbReference type="GO" id="GO:0004109">
    <property type="term" value="F:coproporphyrinogen oxidase activity"/>
    <property type="evidence" value="ECO:0007669"/>
    <property type="project" value="UniProtKB-UniRule"/>
</dbReference>
<dbReference type="GO" id="GO:0005737">
    <property type="term" value="C:cytoplasm"/>
    <property type="evidence" value="ECO:0007669"/>
    <property type="project" value="UniProtKB-SubCell"/>
</dbReference>
<dbReference type="Gene3D" id="3.40.1500.10">
    <property type="entry name" value="Coproporphyrinogen III oxidase, aerobic"/>
    <property type="match status" value="1"/>
</dbReference>
<feature type="binding site" evidence="11">
    <location>
        <begin position="260"/>
        <end position="262"/>
    </location>
    <ligand>
        <name>substrate</name>
    </ligand>
</feature>
<evidence type="ECO:0000256" key="2">
    <source>
        <dbReference type="ARBA" id="ARBA00005168"/>
    </source>
</evidence>
<dbReference type="FunFam" id="3.40.1500.10:FF:000001">
    <property type="entry name" value="Oxygen-dependent coproporphyrinogen-III oxidase"/>
    <property type="match status" value="1"/>
</dbReference>
<feature type="region of interest" description="Important for dimerization" evidence="11">
    <location>
        <begin position="242"/>
        <end position="277"/>
    </location>
</feature>
<evidence type="ECO:0000256" key="6">
    <source>
        <dbReference type="ARBA" id="ARBA00023002"/>
    </source>
</evidence>
<dbReference type="UniPathway" id="UPA00251">
    <property type="reaction ID" value="UER00322"/>
</dbReference>
<feature type="binding site" evidence="11">
    <location>
        <begin position="110"/>
        <end position="112"/>
    </location>
    <ligand>
        <name>substrate</name>
    </ligand>
</feature>
<evidence type="ECO:0000256" key="3">
    <source>
        <dbReference type="ARBA" id="ARBA00010644"/>
    </source>
</evidence>
<dbReference type="InterPro" id="IPR036406">
    <property type="entry name" value="Coprogen_oxidase_aer_sf"/>
</dbReference>
<comment type="cofactor">
    <cofactor evidence="11">
        <name>a divalent metal cation</name>
        <dbReference type="ChEBI" id="CHEBI:60240"/>
    </cofactor>
</comment>
<dbReference type="GO" id="GO:0046872">
    <property type="term" value="F:metal ion binding"/>
    <property type="evidence" value="ECO:0007669"/>
    <property type="project" value="UniProtKB-KW"/>
</dbReference>
<dbReference type="HAMAP" id="MF_00333">
    <property type="entry name" value="Coprogen_oxidas"/>
    <property type="match status" value="1"/>
</dbReference>
<evidence type="ECO:0000256" key="1">
    <source>
        <dbReference type="ARBA" id="ARBA00004496"/>
    </source>
</evidence>
<comment type="subcellular location">
    <subcellularLocation>
        <location evidence="1 11">Cytoplasm</location>
    </subcellularLocation>
</comment>
<keyword evidence="11" id="KW-0479">Metal-binding</keyword>
<dbReference type="AlphaFoldDB" id="A0A640WIR3"/>
<proteinExistence type="inferred from homology"/>
<evidence type="ECO:0000256" key="10">
    <source>
        <dbReference type="ARBA" id="ARBA00059657"/>
    </source>
</evidence>
<comment type="similarity">
    <text evidence="3 11">Belongs to the aerobic coproporphyrinogen-III oxidase family.</text>
</comment>
<protein>
    <recommendedName>
        <fullName evidence="11">Oxygen-dependent coproporphyrinogen-III oxidase</fullName>
        <shortName evidence="11">CPO</shortName>
        <shortName evidence="11">Coprogen oxidase</shortName>
        <shortName evidence="11">Coproporphyrinogenase</shortName>
        <ecNumber evidence="11">1.3.3.3</ecNumber>
    </recommendedName>
</protein>
<dbReference type="InterPro" id="IPR018375">
    <property type="entry name" value="Coprogen_oxidase_CS"/>
</dbReference>
<evidence type="ECO:0000256" key="9">
    <source>
        <dbReference type="ARBA" id="ARBA00049102"/>
    </source>
</evidence>
<evidence type="ECO:0000313" key="13">
    <source>
        <dbReference type="Proteomes" id="UP000466024"/>
    </source>
</evidence>
<keyword evidence="8 11" id="KW-0627">Porphyrin biosynthesis</keyword>
<dbReference type="EMBL" id="VTPX01000001">
    <property type="protein sequence ID" value="KAA0020519.1"/>
    <property type="molecule type" value="Genomic_DNA"/>
</dbReference>
<dbReference type="PRINTS" id="PR00073">
    <property type="entry name" value="COPRGNOXDASE"/>
</dbReference>
<feature type="active site" description="Proton donor" evidence="11">
    <location>
        <position position="108"/>
    </location>
</feature>
<comment type="catalytic activity">
    <reaction evidence="9 11">
        <text>coproporphyrinogen III + O2 + 2 H(+) = protoporphyrinogen IX + 2 CO2 + 2 H2O</text>
        <dbReference type="Rhea" id="RHEA:18257"/>
        <dbReference type="ChEBI" id="CHEBI:15377"/>
        <dbReference type="ChEBI" id="CHEBI:15378"/>
        <dbReference type="ChEBI" id="CHEBI:15379"/>
        <dbReference type="ChEBI" id="CHEBI:16526"/>
        <dbReference type="ChEBI" id="CHEBI:57307"/>
        <dbReference type="ChEBI" id="CHEBI:57309"/>
        <dbReference type="EC" id="1.3.3.3"/>
    </reaction>
</comment>